<dbReference type="InterPro" id="IPR029058">
    <property type="entry name" value="AB_hydrolase_fold"/>
</dbReference>
<name>A0A0A9YZY4_LYGHE</name>
<proteinExistence type="inferred from homology"/>
<comment type="subcellular location">
    <subcellularLocation>
        <location evidence="1">Secreted</location>
    </subcellularLocation>
</comment>
<dbReference type="Pfam" id="PF00151">
    <property type="entry name" value="Lipase"/>
    <property type="match status" value="1"/>
</dbReference>
<dbReference type="GO" id="GO:0016042">
    <property type="term" value="P:lipid catabolic process"/>
    <property type="evidence" value="ECO:0007669"/>
    <property type="project" value="TreeGrafter"/>
</dbReference>
<evidence type="ECO:0000256" key="3">
    <source>
        <dbReference type="ARBA" id="ARBA00022525"/>
    </source>
</evidence>
<reference evidence="11" key="1">
    <citation type="journal article" date="2014" name="PLoS ONE">
        <title>Transcriptome-Based Identification of ABC Transporters in the Western Tarnished Plant Bug Lygus hesperus.</title>
        <authorList>
            <person name="Hull J.J."/>
            <person name="Chaney K."/>
            <person name="Geib S.M."/>
            <person name="Fabrick J.A."/>
            <person name="Brent C.S."/>
            <person name="Walsh D."/>
            <person name="Lavine L.C."/>
        </authorList>
    </citation>
    <scope>NUCLEOTIDE SEQUENCE</scope>
</reference>
<reference evidence="11" key="2">
    <citation type="submission" date="2014-07" db="EMBL/GenBank/DDBJ databases">
        <authorList>
            <person name="Hull J."/>
        </authorList>
    </citation>
    <scope>NUCLEOTIDE SEQUENCE</scope>
</reference>
<accession>A0A0A9YZY4</accession>
<dbReference type="EMBL" id="GBHO01012037">
    <property type="protein sequence ID" value="JAG31567.1"/>
    <property type="molecule type" value="Transcribed_RNA"/>
</dbReference>
<keyword evidence="3" id="KW-0964">Secreted</keyword>
<protein>
    <recommendedName>
        <fullName evidence="5">Lipase domain-containing protein</fullName>
    </recommendedName>
</protein>
<dbReference type="EMBL" id="GBHO01012035">
    <property type="protein sequence ID" value="JAG31569.1"/>
    <property type="molecule type" value="Transcribed_RNA"/>
</dbReference>
<evidence type="ECO:0000313" key="8">
    <source>
        <dbReference type="EMBL" id="JAG31569.1"/>
    </source>
</evidence>
<gene>
    <name evidence="7" type="ORF">CM83_56347</name>
    <name evidence="6" type="ORF">CM83_56348</name>
    <name evidence="8" type="ORF">CM83_56349</name>
    <name evidence="9" type="ORF">CM83_56356</name>
    <name evidence="10" type="ORF">CM83_56359</name>
    <name evidence="11" type="ORF">CM83_56360</name>
</gene>
<evidence type="ECO:0000313" key="9">
    <source>
        <dbReference type="EMBL" id="JAG36640.1"/>
    </source>
</evidence>
<evidence type="ECO:0000313" key="6">
    <source>
        <dbReference type="EMBL" id="JAG31567.1"/>
    </source>
</evidence>
<evidence type="ECO:0000256" key="4">
    <source>
        <dbReference type="RuleBase" id="RU004262"/>
    </source>
</evidence>
<organism evidence="11">
    <name type="scientific">Lygus hesperus</name>
    <name type="common">Western plant bug</name>
    <dbReference type="NCBI Taxonomy" id="30085"/>
    <lineage>
        <taxon>Eukaryota</taxon>
        <taxon>Metazoa</taxon>
        <taxon>Ecdysozoa</taxon>
        <taxon>Arthropoda</taxon>
        <taxon>Hexapoda</taxon>
        <taxon>Insecta</taxon>
        <taxon>Pterygota</taxon>
        <taxon>Neoptera</taxon>
        <taxon>Paraneoptera</taxon>
        <taxon>Hemiptera</taxon>
        <taxon>Heteroptera</taxon>
        <taxon>Panheteroptera</taxon>
        <taxon>Cimicomorpha</taxon>
        <taxon>Miridae</taxon>
        <taxon>Mirini</taxon>
        <taxon>Lygus</taxon>
    </lineage>
</organism>
<dbReference type="EMBL" id="GBHO01006964">
    <property type="protein sequence ID" value="JAG36640.1"/>
    <property type="molecule type" value="Transcribed_RNA"/>
</dbReference>
<evidence type="ECO:0000313" key="7">
    <source>
        <dbReference type="EMBL" id="JAG31568.1"/>
    </source>
</evidence>
<dbReference type="EMBL" id="GBHO01012036">
    <property type="protein sequence ID" value="JAG31568.1"/>
    <property type="molecule type" value="Transcribed_RNA"/>
</dbReference>
<evidence type="ECO:0000259" key="5">
    <source>
        <dbReference type="Pfam" id="PF00151"/>
    </source>
</evidence>
<feature type="domain" description="Lipase" evidence="5">
    <location>
        <begin position="27"/>
        <end position="304"/>
    </location>
</feature>
<dbReference type="AlphaFoldDB" id="A0A0A9YZY4"/>
<evidence type="ECO:0000313" key="11">
    <source>
        <dbReference type="EMBL" id="JAG36643.1"/>
    </source>
</evidence>
<dbReference type="InterPro" id="IPR000734">
    <property type="entry name" value="TAG_lipase"/>
</dbReference>
<dbReference type="GO" id="GO:0016298">
    <property type="term" value="F:lipase activity"/>
    <property type="evidence" value="ECO:0007669"/>
    <property type="project" value="InterPro"/>
</dbReference>
<dbReference type="SUPFAM" id="SSF53474">
    <property type="entry name" value="alpha/beta-Hydrolases"/>
    <property type="match status" value="1"/>
</dbReference>
<evidence type="ECO:0000256" key="2">
    <source>
        <dbReference type="ARBA" id="ARBA00010701"/>
    </source>
</evidence>
<dbReference type="EMBL" id="GBHO01006962">
    <property type="protein sequence ID" value="JAG36642.1"/>
    <property type="molecule type" value="Transcribed_RNA"/>
</dbReference>
<dbReference type="PRINTS" id="PR00821">
    <property type="entry name" value="TAGLIPASE"/>
</dbReference>
<dbReference type="GO" id="GO:0005615">
    <property type="term" value="C:extracellular space"/>
    <property type="evidence" value="ECO:0007669"/>
    <property type="project" value="TreeGrafter"/>
</dbReference>
<comment type="similarity">
    <text evidence="2 4">Belongs to the AB hydrolase superfamily. Lipase family.</text>
</comment>
<dbReference type="EMBL" id="GBHO01006961">
    <property type="protein sequence ID" value="JAG36643.1"/>
    <property type="molecule type" value="Transcribed_RNA"/>
</dbReference>
<dbReference type="InterPro" id="IPR013818">
    <property type="entry name" value="Lipase"/>
</dbReference>
<dbReference type="PANTHER" id="PTHR11610">
    <property type="entry name" value="LIPASE"/>
    <property type="match status" value="1"/>
</dbReference>
<dbReference type="Gene3D" id="3.40.50.1820">
    <property type="entry name" value="alpha/beta hydrolase"/>
    <property type="match status" value="1"/>
</dbReference>
<evidence type="ECO:0000313" key="10">
    <source>
        <dbReference type="EMBL" id="JAG36642.1"/>
    </source>
</evidence>
<evidence type="ECO:0000256" key="1">
    <source>
        <dbReference type="ARBA" id="ARBA00004613"/>
    </source>
</evidence>
<sequence length="342" mass="38218">MGLHFYHRSRNHPNRTEVNLEEIYSSGDDYVRRWAAESRGGCAVIFHGFASSSSASWIADLEQALLKLDDLDVFTVDWSQGAAGPNYFQAVANTRVVATLVARFLRKLVERKWCSSSNLHLIGQSLGAHLASYVATNLTNVAEITGLDPAQPWFENNAVETHLDPSDAQFVQVVHTNVLPFWPSFGLGISKPTGHVDFYINGGTIQPGCTKEERLLNYLSEKLSGIVEWLACSHLKAQEYYIDSLCRPFSCKYTGVPWEPSNKDPPEHRGQDCRVDSCQQMGLLSRFLPARGSFYISTNDSVPFCRKEGSYNEGVVDWLESITSILLAQLTNLRRMNNCNSG</sequence>